<evidence type="ECO:0000313" key="3">
    <source>
        <dbReference type="Proteomes" id="UP001165063"/>
    </source>
</evidence>
<feature type="region of interest" description="Disordered" evidence="1">
    <location>
        <begin position="583"/>
        <end position="606"/>
    </location>
</feature>
<feature type="compositionally biased region" description="Basic and acidic residues" evidence="1">
    <location>
        <begin position="326"/>
        <end position="347"/>
    </location>
</feature>
<evidence type="ECO:0000256" key="1">
    <source>
        <dbReference type="SAM" id="MobiDB-lite"/>
    </source>
</evidence>
<reference evidence="2" key="1">
    <citation type="submission" date="2023-04" db="EMBL/GenBank/DDBJ databases">
        <title>Ambrosiozyma monospora NBRC 1965.</title>
        <authorList>
            <person name="Ichikawa N."/>
            <person name="Sato H."/>
            <person name="Tonouchi N."/>
        </authorList>
    </citation>
    <scope>NUCLEOTIDE SEQUENCE</scope>
    <source>
        <strain evidence="2">NBRC 1965</strain>
    </source>
</reference>
<accession>A0A9W6YZL5</accession>
<protein>
    <submittedName>
        <fullName evidence="2">Unnamed protein product</fullName>
    </submittedName>
</protein>
<evidence type="ECO:0000313" key="2">
    <source>
        <dbReference type="EMBL" id="GMG39701.1"/>
    </source>
</evidence>
<feature type="region of interest" description="Disordered" evidence="1">
    <location>
        <begin position="513"/>
        <end position="547"/>
    </location>
</feature>
<dbReference type="Proteomes" id="UP001165063">
    <property type="component" value="Unassembled WGS sequence"/>
</dbReference>
<feature type="compositionally biased region" description="Basic residues" evidence="1">
    <location>
        <begin position="518"/>
        <end position="532"/>
    </location>
</feature>
<feature type="compositionally biased region" description="Polar residues" evidence="1">
    <location>
        <begin position="534"/>
        <end position="543"/>
    </location>
</feature>
<comment type="caution">
    <text evidence="2">The sequence shown here is derived from an EMBL/GenBank/DDBJ whole genome shotgun (WGS) entry which is preliminary data.</text>
</comment>
<proteinExistence type="predicted"/>
<gene>
    <name evidence="2" type="ORF">Amon01_000555200</name>
</gene>
<dbReference type="EMBL" id="BSXU01003109">
    <property type="protein sequence ID" value="GMG39701.1"/>
    <property type="molecule type" value="Genomic_DNA"/>
</dbReference>
<organism evidence="2 3">
    <name type="scientific">Ambrosiozyma monospora</name>
    <name type="common">Yeast</name>
    <name type="synonym">Endomycopsis monosporus</name>
    <dbReference type="NCBI Taxonomy" id="43982"/>
    <lineage>
        <taxon>Eukaryota</taxon>
        <taxon>Fungi</taxon>
        <taxon>Dikarya</taxon>
        <taxon>Ascomycota</taxon>
        <taxon>Saccharomycotina</taxon>
        <taxon>Pichiomycetes</taxon>
        <taxon>Pichiales</taxon>
        <taxon>Pichiaceae</taxon>
        <taxon>Ambrosiozyma</taxon>
    </lineage>
</organism>
<name>A0A9W6YZL5_AMBMO</name>
<dbReference type="AlphaFoldDB" id="A0A9W6YZL5"/>
<keyword evidence="3" id="KW-1185">Reference proteome</keyword>
<feature type="region of interest" description="Disordered" evidence="1">
    <location>
        <begin position="326"/>
        <end position="348"/>
    </location>
</feature>
<sequence length="606" mass="69730">MVNYYSPDQLQDFLGGNEEEISKWTSEYKGDRQLEDLEERAQLLPVNSENIQRHWAFSSEHDDSYDSSQLMEIKRSSSLRTIVQELGAVVRRSDDLIYMRMLFRYRWRKVHDYAIERDSESRIIPSSDSTALIRYQPEVEDQDRSNLNGMSNNIIEVGKAIVQSLSNNISAVTKRTANQEEMLYEHTKFTRQEIDRLRGNADMLATDINNRLDYQELEQEHLIQRVNGTLHHLDQDIGFITDKLAMHDYSIEEQADQQFDYYESMNDGINKVNTNIHKVNDNLDSIAENLATVETLDTDMDRVFAQIKRQENQNSQVDSFIKRQEKKNSQVDSFMKRQENNKSRADSSMKNLKSNFHELTHGVCADFSAVLAKLTDLENKFNNLQSDFDALKKENTELKLTNTKLSEDLKKVSNDVKPVAEMSTTVKILKKDTERIDKLYSENKKAQSDFNKGVDIQLESLPTDYATKKELNVKQTTLTDKVKSEVTSQLEKMKDDYNQQITDSLAKLKVDAIPSTHTLKRKTTKRGKKSKKSNQSPRSTPTSPVIMYDFPVGQTHPERTGALLHILQGVEVEGKRLELSDKIVPFRTSPKHAASPGPSLATTRRR</sequence>